<organism evidence="1 2">
    <name type="scientific">Fluviicola chungangensis</name>
    <dbReference type="NCBI Taxonomy" id="2597671"/>
    <lineage>
        <taxon>Bacteria</taxon>
        <taxon>Pseudomonadati</taxon>
        <taxon>Bacteroidota</taxon>
        <taxon>Flavobacteriia</taxon>
        <taxon>Flavobacteriales</taxon>
        <taxon>Crocinitomicaceae</taxon>
        <taxon>Fluviicola</taxon>
    </lineage>
</organism>
<dbReference type="AlphaFoldDB" id="A0A556MYP8"/>
<evidence type="ECO:0000313" key="2">
    <source>
        <dbReference type="Proteomes" id="UP000316008"/>
    </source>
</evidence>
<reference evidence="1 2" key="1">
    <citation type="submission" date="2019-07" db="EMBL/GenBank/DDBJ databases">
        <authorList>
            <person name="Huq M.A."/>
        </authorList>
    </citation>
    <scope>NUCLEOTIDE SEQUENCE [LARGE SCALE GENOMIC DNA]</scope>
    <source>
        <strain evidence="1 2">MAH-3</strain>
    </source>
</reference>
<evidence type="ECO:0000313" key="1">
    <source>
        <dbReference type="EMBL" id="TSJ45050.1"/>
    </source>
</evidence>
<proteinExistence type="predicted"/>
<dbReference type="EMBL" id="VLPL01000004">
    <property type="protein sequence ID" value="TSJ45050.1"/>
    <property type="molecule type" value="Genomic_DNA"/>
</dbReference>
<comment type="caution">
    <text evidence="1">The sequence shown here is derived from an EMBL/GenBank/DDBJ whole genome shotgun (WGS) entry which is preliminary data.</text>
</comment>
<gene>
    <name evidence="1" type="ORF">FO442_10680</name>
</gene>
<accession>A0A556MYP8</accession>
<keyword evidence="2" id="KW-1185">Reference proteome</keyword>
<dbReference type="Proteomes" id="UP000316008">
    <property type="component" value="Unassembled WGS sequence"/>
</dbReference>
<dbReference type="OrthoDB" id="676461at2"/>
<dbReference type="RefSeq" id="WP_144333169.1">
    <property type="nucleotide sequence ID" value="NZ_VLPL01000004.1"/>
</dbReference>
<protein>
    <recommendedName>
        <fullName evidence="3">Lipoprotein</fullName>
    </recommendedName>
</protein>
<sequence>MKKLVLGVSAMALLGLASCKKDYDCECTYQNTGSTTTVTEHKTIKNSSLDDAKKTCDGYESSDGTITKTCTLL</sequence>
<dbReference type="PROSITE" id="PS51257">
    <property type="entry name" value="PROKAR_LIPOPROTEIN"/>
    <property type="match status" value="1"/>
</dbReference>
<name>A0A556MYP8_9FLAO</name>
<evidence type="ECO:0008006" key="3">
    <source>
        <dbReference type="Google" id="ProtNLM"/>
    </source>
</evidence>